<dbReference type="Pfam" id="PF13585">
    <property type="entry name" value="CHU_C"/>
    <property type="match status" value="1"/>
</dbReference>
<name>A0A937G3U5_9BACT</name>
<keyword evidence="3" id="KW-1185">Reference proteome</keyword>
<dbReference type="AlphaFoldDB" id="A0A937G3U5"/>
<proteinExistence type="predicted"/>
<dbReference type="InterPro" id="IPR035986">
    <property type="entry name" value="PKD_dom_sf"/>
</dbReference>
<dbReference type="InterPro" id="IPR013783">
    <property type="entry name" value="Ig-like_fold"/>
</dbReference>
<dbReference type="InterPro" id="IPR022409">
    <property type="entry name" value="PKD/Chitinase_dom"/>
</dbReference>
<dbReference type="RefSeq" id="WP_202859009.1">
    <property type="nucleotide sequence ID" value="NZ_JAEUGD010000066.1"/>
</dbReference>
<dbReference type="SMART" id="SM00089">
    <property type="entry name" value="PKD"/>
    <property type="match status" value="4"/>
</dbReference>
<evidence type="ECO:0000313" key="2">
    <source>
        <dbReference type="EMBL" id="MBL6449490.1"/>
    </source>
</evidence>
<protein>
    <submittedName>
        <fullName evidence="2">PKD domain-containing protein</fullName>
    </submittedName>
</protein>
<dbReference type="PROSITE" id="PS50093">
    <property type="entry name" value="PKD"/>
    <property type="match status" value="3"/>
</dbReference>
<dbReference type="PANTHER" id="PTHR36842">
    <property type="entry name" value="PROTEIN TOLB HOMOLOG"/>
    <property type="match status" value="1"/>
</dbReference>
<dbReference type="PANTHER" id="PTHR36842:SF1">
    <property type="entry name" value="PROTEIN TOLB"/>
    <property type="match status" value="1"/>
</dbReference>
<dbReference type="Proteomes" id="UP000614216">
    <property type="component" value="Unassembled WGS sequence"/>
</dbReference>
<dbReference type="InterPro" id="IPR000601">
    <property type="entry name" value="PKD_dom"/>
</dbReference>
<feature type="domain" description="PKD" evidence="1">
    <location>
        <begin position="906"/>
        <end position="953"/>
    </location>
</feature>
<accession>A0A937G3U5</accession>
<dbReference type="EMBL" id="JAEUGD010000066">
    <property type="protein sequence ID" value="MBL6449490.1"/>
    <property type="molecule type" value="Genomic_DNA"/>
</dbReference>
<organism evidence="2 3">
    <name type="scientific">Fulvivirga marina</name>
    <dbReference type="NCBI Taxonomy" id="2494733"/>
    <lineage>
        <taxon>Bacteria</taxon>
        <taxon>Pseudomonadati</taxon>
        <taxon>Bacteroidota</taxon>
        <taxon>Cytophagia</taxon>
        <taxon>Cytophagales</taxon>
        <taxon>Fulvivirgaceae</taxon>
        <taxon>Fulvivirga</taxon>
    </lineage>
</organism>
<dbReference type="Gene3D" id="2.60.40.10">
    <property type="entry name" value="Immunoglobulins"/>
    <property type="match status" value="7"/>
</dbReference>
<reference evidence="2" key="1">
    <citation type="submission" date="2021-01" db="EMBL/GenBank/DDBJ databases">
        <title>Fulvivirga kasyanovii gen. nov., sp nov., a novel member of the phylum Bacteroidetes isolated from seawater in a mussel farm.</title>
        <authorList>
            <person name="Zhao L.-H."/>
            <person name="Wang Z.-J."/>
        </authorList>
    </citation>
    <scope>NUCLEOTIDE SEQUENCE</scope>
    <source>
        <strain evidence="2">29W222</strain>
    </source>
</reference>
<dbReference type="NCBIfam" id="TIGR04131">
    <property type="entry name" value="Bac_Flav_CTERM"/>
    <property type="match status" value="1"/>
</dbReference>
<dbReference type="InterPro" id="IPR026341">
    <property type="entry name" value="T9SS_type_B"/>
</dbReference>
<comment type="caution">
    <text evidence="2">The sequence shown here is derived from an EMBL/GenBank/DDBJ whole genome shotgun (WGS) entry which is preliminary data.</text>
</comment>
<dbReference type="SUPFAM" id="SSF49299">
    <property type="entry name" value="PKD domain"/>
    <property type="match status" value="5"/>
</dbReference>
<dbReference type="Pfam" id="PF18911">
    <property type="entry name" value="PKD_4"/>
    <property type="match status" value="4"/>
</dbReference>
<feature type="domain" description="PKD" evidence="1">
    <location>
        <begin position="972"/>
        <end position="1058"/>
    </location>
</feature>
<evidence type="ECO:0000259" key="1">
    <source>
        <dbReference type="PROSITE" id="PS50093"/>
    </source>
</evidence>
<feature type="domain" description="PKD" evidence="1">
    <location>
        <begin position="1057"/>
        <end position="1141"/>
    </location>
</feature>
<sequence>MNFKKLILLTTFLLILVFQKSIAQCGGQIMEPGFAFLTSSRGCAPFNVGIQTLYLSATPGTVYYVDWGDGTPEETYVQTNTTGVSLTHVYPNSPVVCGYDVIIDAENGCNPRGSVVPIETQVVVWTNDVLSIDPGVFRVCQGYAADVQFIDNSDWNCFPRLTRENGEPRWIQWIYGTGTAANRIPGINVNSVTPAAYPYLDPAPLTNPKYPIYAPGDLSLPVNVPVTTSADIGKEFQITLKNWNQCNPYDNDITDGNAFNPVSGDLVNGDNAPQTLNARIVVVDAPQPDYQTHLGNAAGPVQSTFCVEEDIYFEDLTPPIAGAGFNYTWEFYDNSTGTGTPVFISNAVNPIYAYTTGGQKLIRLIIQDGNAAGNCEAVYDDLVFISPTLVANIGVTDLSGNPIAPMFCQSVVSPVNFDVHFTDNSIGVPNPTTQWRWEFYDENDVLVREEPSGGAFSSTVLGPFDEVFSNVGTYRVKLLIRDVGTSCISEDEVEVIVYESPEANFSADRVCQGNATSFEDLSTLSPINGESIVSWEWDFDYDGVTFSKDATYDNQISFTRAYATSGVYQVALRITTDQNSCSDIFVQSVTVDPLPLADITPDQVSGCSELVVNFTNNAVGSQPDVISEYIWEIDTGSGYVVDSIQNPVNPSFSNVYTKSFINVTTANKVFNIRLRSISVNGCETVSAPVVITVLPGPRSGFTSLNYSPFDDNCSPVDVNFEVDSETQSLNPSGYQWQISDNNGLVYQENTGGTPAFNYEFVNDTESVKNFYVTLNATLPSGCSGDSTRIIRVNPVPVADFDIDTIEVNCDLMRMEFEATQKGLTNYDWEILENGTVILSSNTLGDRFEHVFNKTAVDLNVEVRLQTTNFANCESQVIVQNFVVPKREDIFVAFSATPLNQTLPSSTVFLNNTTNVGPWTYLWDFGNGDTSTDPTIGQYQYDTYGTYTITLTASYGDCSESQVVTVTIDPIPPVVDFEYDPASGCAPLTVNFTNLTQYAEPGSYYWQFGENQGSSRAVNPSYTYYEPGIYTVSLSATNVLGDTITETKPLIIEVYESPNAQFEVRPNIVYIPDSPLYTKNNSYGASSFYWDFGDGATSEEDEPVHYYEEEGTYDIVLTASNEFGCIDTTRRESIVKAIIGGRILLPNAFSPNLTGPIGGETGGIAGTNDVFLPLTEGIVEFEMLIFNRWGELLFQSKDKNIGWDGYYKGKLCPQDVYVYKLKLTFEDGTRTTKVGDVNLIR</sequence>
<evidence type="ECO:0000313" key="3">
    <source>
        <dbReference type="Proteomes" id="UP000614216"/>
    </source>
</evidence>
<gene>
    <name evidence="2" type="ORF">JMN32_24475</name>
</gene>
<dbReference type="CDD" id="cd00146">
    <property type="entry name" value="PKD"/>
    <property type="match status" value="4"/>
</dbReference>